<dbReference type="HOGENOM" id="CLU_705626_0_0_0"/>
<feature type="transmembrane region" description="Helical" evidence="1">
    <location>
        <begin position="47"/>
        <end position="66"/>
    </location>
</feature>
<keyword evidence="1" id="KW-1133">Transmembrane helix</keyword>
<dbReference type="Pfam" id="PF09586">
    <property type="entry name" value="YfhO"/>
    <property type="match status" value="1"/>
</dbReference>
<evidence type="ECO:0008006" key="4">
    <source>
        <dbReference type="Google" id="ProtNLM"/>
    </source>
</evidence>
<keyword evidence="3" id="KW-1185">Reference proteome</keyword>
<feature type="transmembrane region" description="Helical" evidence="1">
    <location>
        <begin position="359"/>
        <end position="378"/>
    </location>
</feature>
<dbReference type="EMBL" id="CAQJ01000029">
    <property type="protein sequence ID" value="CCQ90212.1"/>
    <property type="molecule type" value="Genomic_DNA"/>
</dbReference>
<keyword evidence="1" id="KW-0472">Membrane</keyword>
<reference evidence="2 3" key="1">
    <citation type="journal article" date="2013" name="Front. Microbiol.">
        <title>The genome of Nitrospina gracilis illuminates the metabolism and evolution of the major marine nitrite oxidizer.</title>
        <authorList>
            <person name="Luecker S."/>
            <person name="Nowka B."/>
            <person name="Rattei T."/>
            <person name="Spieck E."/>
            <person name="and Daims H."/>
        </authorList>
    </citation>
    <scope>NUCLEOTIDE SEQUENCE [LARGE SCALE GENOMIC DNA]</scope>
    <source>
        <strain evidence="2 3">3/211</strain>
    </source>
</reference>
<dbReference type="AlphaFoldDB" id="M1YX25"/>
<dbReference type="RefSeq" id="WP_005007513.1">
    <property type="nucleotide sequence ID" value="NZ_HG422173.1"/>
</dbReference>
<dbReference type="Proteomes" id="UP000011704">
    <property type="component" value="Unassembled WGS sequence"/>
</dbReference>
<organism evidence="2 3">
    <name type="scientific">Nitrospina gracilis (strain 3/211)</name>
    <dbReference type="NCBI Taxonomy" id="1266370"/>
    <lineage>
        <taxon>Bacteria</taxon>
        <taxon>Pseudomonadati</taxon>
        <taxon>Nitrospinota/Tectimicrobiota group</taxon>
        <taxon>Nitrospinota</taxon>
        <taxon>Nitrospinia</taxon>
        <taxon>Nitrospinales</taxon>
        <taxon>Nitrospinaceae</taxon>
        <taxon>Nitrospina</taxon>
    </lineage>
</organism>
<accession>M1YX25</accession>
<dbReference type="InterPro" id="IPR018580">
    <property type="entry name" value="Uncharacterised_YfhO"/>
</dbReference>
<evidence type="ECO:0000313" key="3">
    <source>
        <dbReference type="Proteomes" id="UP000011704"/>
    </source>
</evidence>
<dbReference type="PANTHER" id="PTHR38454:SF1">
    <property type="entry name" value="INTEGRAL MEMBRANE PROTEIN"/>
    <property type="match status" value="1"/>
</dbReference>
<proteinExistence type="predicted"/>
<keyword evidence="1" id="KW-0812">Transmembrane</keyword>
<name>M1YX25_NITG3</name>
<evidence type="ECO:0000313" key="2">
    <source>
        <dbReference type="EMBL" id="CCQ90212.1"/>
    </source>
</evidence>
<dbReference type="InParanoid" id="M1YX25"/>
<dbReference type="PANTHER" id="PTHR38454">
    <property type="entry name" value="INTEGRAL MEMBRANE PROTEIN-RELATED"/>
    <property type="match status" value="1"/>
</dbReference>
<comment type="caution">
    <text evidence="2">The sequence shown here is derived from an EMBL/GenBank/DDBJ whole genome shotgun (WGS) entry which is preliminary data.</text>
</comment>
<evidence type="ECO:0000256" key="1">
    <source>
        <dbReference type="SAM" id="Phobius"/>
    </source>
</evidence>
<sequence>MTFLTGYFIDHLFQARARHRLSPFILACLIFGTILASIAVYVHEDRIVLSAGVFAAVVALAVMVFTGRMEPRWGRALLVLVVFIDLWTAHNRLVPFIDKKLVTQPPEVMADLPESPPLYRVYTGALDRERFRSKNLFPQAPNLVLSHILEKETASPNLGTVFGLHYADGLMAIELENVWLWTQMFRKSSIEKKQRMLERSNVRYWVAGGDLFGPESRSHRFGSDSIREFQNALPRAFLVPAMRQGPEIKLINTFFAKDFDPRKEVLLDRPVDFQPSERFDGTVQSIEYSPNHVTLRTRQEGNGFLVLLDSYFPGWTVHVDGKPAPLLRANHFFRAVPLESGMHLLQFKYVPEGLVEGQAVTFLMVVIFLAVLLVRVFARLPVNRWDSLKTS</sequence>
<gene>
    <name evidence="2" type="ORF">NITGR_260017</name>
</gene>
<dbReference type="STRING" id="1266370.NITGR_260017"/>
<protein>
    <recommendedName>
        <fullName evidence="4">YfhO family protein</fullName>
    </recommendedName>
</protein>
<feature type="transmembrane region" description="Helical" evidence="1">
    <location>
        <begin position="21"/>
        <end position="41"/>
    </location>
</feature>
<feature type="transmembrane region" description="Helical" evidence="1">
    <location>
        <begin position="73"/>
        <end position="90"/>
    </location>
</feature>